<dbReference type="Proteomes" id="UP000622580">
    <property type="component" value="Unassembled WGS sequence"/>
</dbReference>
<dbReference type="InterPro" id="IPR054539">
    <property type="entry name" value="Beta-prop_PDH"/>
</dbReference>
<protein>
    <submittedName>
        <fullName evidence="3">Sorbosone dehydrogenase family protein</fullName>
    </submittedName>
</protein>
<evidence type="ECO:0000313" key="3">
    <source>
        <dbReference type="EMBL" id="MBR7620593.1"/>
    </source>
</evidence>
<dbReference type="PROSITE" id="PS51257">
    <property type="entry name" value="PROKAR_LIPOPROTEIN"/>
    <property type="match status" value="1"/>
</dbReference>
<dbReference type="InterPro" id="IPR011041">
    <property type="entry name" value="Quinoprot_gluc/sorb_DH_b-prop"/>
</dbReference>
<dbReference type="EMBL" id="JAGSGD010000001">
    <property type="protein sequence ID" value="MBR7620593.1"/>
    <property type="molecule type" value="Genomic_DNA"/>
</dbReference>
<dbReference type="Gene3D" id="2.120.10.30">
    <property type="entry name" value="TolB, C-terminal domain"/>
    <property type="match status" value="1"/>
</dbReference>
<dbReference type="Pfam" id="PF22807">
    <property type="entry name" value="TrAA12"/>
    <property type="match status" value="2"/>
</dbReference>
<dbReference type="AlphaFoldDB" id="A0A941D4C6"/>
<evidence type="ECO:0000313" key="4">
    <source>
        <dbReference type="Proteomes" id="UP000622580"/>
    </source>
</evidence>
<organism evidence="3 4">
    <name type="scientific">Phenylobacterium glaciei</name>
    <dbReference type="NCBI Taxonomy" id="2803784"/>
    <lineage>
        <taxon>Bacteria</taxon>
        <taxon>Pseudomonadati</taxon>
        <taxon>Pseudomonadota</taxon>
        <taxon>Alphaproteobacteria</taxon>
        <taxon>Caulobacterales</taxon>
        <taxon>Caulobacteraceae</taxon>
        <taxon>Phenylobacterium</taxon>
    </lineage>
</organism>
<dbReference type="RefSeq" id="WP_215341323.1">
    <property type="nucleotide sequence ID" value="NZ_JAGSGD010000001.1"/>
</dbReference>
<evidence type="ECO:0000256" key="1">
    <source>
        <dbReference type="SAM" id="SignalP"/>
    </source>
</evidence>
<dbReference type="PANTHER" id="PTHR19328:SF55">
    <property type="entry name" value="BLR6566 PROTEIN"/>
    <property type="match status" value="1"/>
</dbReference>
<dbReference type="PANTHER" id="PTHR19328">
    <property type="entry name" value="HEDGEHOG-INTERACTING PROTEIN"/>
    <property type="match status" value="1"/>
</dbReference>
<feature type="chain" id="PRO_5037290070" evidence="1">
    <location>
        <begin position="24"/>
        <end position="445"/>
    </location>
</feature>
<keyword evidence="1" id="KW-0732">Signal</keyword>
<feature type="domain" description="Pyrroloquinoline quinone-dependent pyranose dehydrogenase beta-propeller" evidence="2">
    <location>
        <begin position="137"/>
        <end position="279"/>
    </location>
</feature>
<proteinExistence type="predicted"/>
<comment type="caution">
    <text evidence="3">The sequence shown here is derived from an EMBL/GenBank/DDBJ whole genome shotgun (WGS) entry which is preliminary data.</text>
</comment>
<evidence type="ECO:0000259" key="2">
    <source>
        <dbReference type="Pfam" id="PF22807"/>
    </source>
</evidence>
<sequence length="445" mass="46823">MRSVLLAASVVALGLSACSQGVSDPFAGFGPKPALPTPTKSALPTVNVAKFVGWPKDGAPKAPPGFVVTRFADGLDHPRWLLVLPNGDVLAAESSSEAGKPQGFKDFIAQLIQKRAGALQVSPNKIMLLRDSDGDGVADTKAVFAQGLKRPFGMALVGDTLYVANDDSIVAFPYAEGQTQVQGTGTKVFDLPGGPINHHWTKNIVASPDGQKLYATVGSNSNVGENGLPAEAGRAQIVEFTLPEGPSRTYATGLRNPNGMDWEPVTGKLWTAVNERDELGDDLVPDYMTSVTPGGFYGWPYSYYGQHVDIRVSPQQPDLVAKALVPDYALGPHTASLGLTFYRADAFPAAYKGGVFIGQHGSWNRKPLNGYRVVFVPFAGGKPAGPPQVFLSGFLNAKQQAQGRPVGVAVDNTGALLVADDSGDIVWRVANATPPPAPVAAPSKP</sequence>
<feature type="domain" description="Pyrroloquinoline quinone-dependent pyranose dehydrogenase beta-propeller" evidence="2">
    <location>
        <begin position="325"/>
        <end position="425"/>
    </location>
</feature>
<name>A0A941D4C6_9CAUL</name>
<reference evidence="3" key="1">
    <citation type="submission" date="2021-04" db="EMBL/GenBank/DDBJ databases">
        <title>Draft genome assembly of strain Phenylobacterium sp. 20VBR1 using MiniION and Illumina platforms.</title>
        <authorList>
            <person name="Thomas F.A."/>
            <person name="Krishnan K.P."/>
            <person name="Sinha R.K."/>
        </authorList>
    </citation>
    <scope>NUCLEOTIDE SEQUENCE</scope>
    <source>
        <strain evidence="3">20VBR1</strain>
    </source>
</reference>
<feature type="signal peptide" evidence="1">
    <location>
        <begin position="1"/>
        <end position="23"/>
    </location>
</feature>
<dbReference type="SUPFAM" id="SSF50952">
    <property type="entry name" value="Soluble quinoprotein glucose dehydrogenase"/>
    <property type="match status" value="1"/>
</dbReference>
<keyword evidence="4" id="KW-1185">Reference proteome</keyword>
<dbReference type="InterPro" id="IPR011042">
    <property type="entry name" value="6-blade_b-propeller_TolB-like"/>
</dbReference>
<accession>A0A941D4C6</accession>
<gene>
    <name evidence="3" type="ORF">JKL49_14460</name>
</gene>